<keyword evidence="1" id="KW-0732">Signal</keyword>
<dbReference type="EMBL" id="OMOD01000007">
    <property type="protein sequence ID" value="SPF32236.1"/>
    <property type="molecule type" value="Genomic_DNA"/>
</dbReference>
<gene>
    <name evidence="2" type="ORF">SBA1_1040001</name>
</gene>
<dbReference type="Proteomes" id="UP000238701">
    <property type="component" value="Unassembled WGS sequence"/>
</dbReference>
<evidence type="ECO:0008006" key="4">
    <source>
        <dbReference type="Google" id="ProtNLM"/>
    </source>
</evidence>
<dbReference type="SUPFAM" id="SSF46626">
    <property type="entry name" value="Cytochrome c"/>
    <property type="match status" value="1"/>
</dbReference>
<sequence>MRFLLVVSGLLGLAALGTAQNVEIKKVPIRPTPAESGQAMFSEYRVVCHGKDAKGSGPAAPALKVPPADLTALAKRNGGSFPFARVSNVIRLGGNVAAHGSEDMPMWGRTFSSLSQHEDDVVQLRIANLTNYIRSLQEK</sequence>
<dbReference type="GO" id="GO:0020037">
    <property type="term" value="F:heme binding"/>
    <property type="evidence" value="ECO:0007669"/>
    <property type="project" value="InterPro"/>
</dbReference>
<evidence type="ECO:0000313" key="2">
    <source>
        <dbReference type="EMBL" id="SPF32236.1"/>
    </source>
</evidence>
<name>A0A2U3JXS7_9BACT</name>
<evidence type="ECO:0000256" key="1">
    <source>
        <dbReference type="SAM" id="SignalP"/>
    </source>
</evidence>
<dbReference type="InterPro" id="IPR036909">
    <property type="entry name" value="Cyt_c-like_dom_sf"/>
</dbReference>
<proteinExistence type="predicted"/>
<organism evidence="2 3">
    <name type="scientific">Candidatus Sulfotelmatobacter kueseliae</name>
    <dbReference type="NCBI Taxonomy" id="2042962"/>
    <lineage>
        <taxon>Bacteria</taxon>
        <taxon>Pseudomonadati</taxon>
        <taxon>Acidobacteriota</taxon>
        <taxon>Terriglobia</taxon>
        <taxon>Terriglobales</taxon>
        <taxon>Candidatus Korobacteraceae</taxon>
        <taxon>Candidatus Sulfotelmatobacter</taxon>
    </lineage>
</organism>
<dbReference type="GO" id="GO:0009055">
    <property type="term" value="F:electron transfer activity"/>
    <property type="evidence" value="ECO:0007669"/>
    <property type="project" value="InterPro"/>
</dbReference>
<protein>
    <recommendedName>
        <fullName evidence="4">Cytochrome c domain-containing protein</fullName>
    </recommendedName>
</protein>
<accession>A0A2U3JXS7</accession>
<dbReference type="OrthoDB" id="9773456at2"/>
<dbReference type="AlphaFoldDB" id="A0A2U3JXS7"/>
<reference evidence="3" key="1">
    <citation type="submission" date="2018-02" db="EMBL/GenBank/DDBJ databases">
        <authorList>
            <person name="Hausmann B."/>
        </authorList>
    </citation>
    <scope>NUCLEOTIDE SEQUENCE [LARGE SCALE GENOMIC DNA]</scope>
    <source>
        <strain evidence="3">Peat soil MAG SbA1</strain>
    </source>
</reference>
<feature type="chain" id="PRO_5015626738" description="Cytochrome c domain-containing protein" evidence="1">
    <location>
        <begin position="20"/>
        <end position="139"/>
    </location>
</feature>
<dbReference type="Gene3D" id="1.10.760.10">
    <property type="entry name" value="Cytochrome c-like domain"/>
    <property type="match status" value="1"/>
</dbReference>
<feature type="signal peptide" evidence="1">
    <location>
        <begin position="1"/>
        <end position="19"/>
    </location>
</feature>
<evidence type="ECO:0000313" key="3">
    <source>
        <dbReference type="Proteomes" id="UP000238701"/>
    </source>
</evidence>